<evidence type="ECO:0000313" key="3">
    <source>
        <dbReference type="EMBL" id="KAK5575284.1"/>
    </source>
</evidence>
<name>A0AAN7YL55_9MYCE</name>
<keyword evidence="2" id="KW-0732">Signal</keyword>
<dbReference type="PROSITE" id="PS51257">
    <property type="entry name" value="PROKAR_LIPOPROTEIN"/>
    <property type="match status" value="1"/>
</dbReference>
<evidence type="ECO:0000313" key="4">
    <source>
        <dbReference type="Proteomes" id="UP001344447"/>
    </source>
</evidence>
<feature type="compositionally biased region" description="Low complexity" evidence="1">
    <location>
        <begin position="382"/>
        <end position="392"/>
    </location>
</feature>
<feature type="region of interest" description="Disordered" evidence="1">
    <location>
        <begin position="374"/>
        <end position="401"/>
    </location>
</feature>
<feature type="signal peptide" evidence="2">
    <location>
        <begin position="1"/>
        <end position="21"/>
    </location>
</feature>
<accession>A0AAN7YL55</accession>
<dbReference type="Proteomes" id="UP001344447">
    <property type="component" value="Unassembled WGS sequence"/>
</dbReference>
<dbReference type="EMBL" id="JAVFKY010000006">
    <property type="protein sequence ID" value="KAK5575284.1"/>
    <property type="molecule type" value="Genomic_DNA"/>
</dbReference>
<comment type="caution">
    <text evidence="3">The sequence shown here is derived from an EMBL/GenBank/DDBJ whole genome shotgun (WGS) entry which is preliminary data.</text>
</comment>
<protein>
    <recommendedName>
        <fullName evidence="5">SMP-30/Gluconolactonase/LRE-like region domain-containing protein</fullName>
    </recommendedName>
</protein>
<evidence type="ECO:0000256" key="2">
    <source>
        <dbReference type="SAM" id="SignalP"/>
    </source>
</evidence>
<gene>
    <name evidence="3" type="ORF">RB653_010541</name>
</gene>
<evidence type="ECO:0000256" key="1">
    <source>
        <dbReference type="SAM" id="MobiDB-lite"/>
    </source>
</evidence>
<keyword evidence="4" id="KW-1185">Reference proteome</keyword>
<dbReference type="InterPro" id="IPR011042">
    <property type="entry name" value="6-blade_b-propeller_TolB-like"/>
</dbReference>
<dbReference type="AlphaFoldDB" id="A0AAN7YL55"/>
<evidence type="ECO:0008006" key="5">
    <source>
        <dbReference type="Google" id="ProtNLM"/>
    </source>
</evidence>
<proteinExistence type="predicted"/>
<feature type="region of interest" description="Disordered" evidence="1">
    <location>
        <begin position="309"/>
        <end position="351"/>
    </location>
</feature>
<feature type="chain" id="PRO_5042997280" description="SMP-30/Gluconolactonase/LRE-like region domain-containing protein" evidence="2">
    <location>
        <begin position="22"/>
        <end position="436"/>
    </location>
</feature>
<dbReference type="SUPFAM" id="SSF63829">
    <property type="entry name" value="Calcium-dependent phosphotriesterase"/>
    <property type="match status" value="1"/>
</dbReference>
<reference evidence="3 4" key="1">
    <citation type="submission" date="2023-11" db="EMBL/GenBank/DDBJ databases">
        <title>Dfirmibasis_genome.</title>
        <authorList>
            <person name="Edelbroek B."/>
            <person name="Kjellin J."/>
            <person name="Jerlstrom-Hultqvist J."/>
            <person name="Soderbom F."/>
        </authorList>
    </citation>
    <scope>NUCLEOTIDE SEQUENCE [LARGE SCALE GENOMIC DNA]</scope>
    <source>
        <strain evidence="3 4">TNS-C-14</strain>
    </source>
</reference>
<sequence length="436" mass="46909">MMKSIVFTIILTTIFIGCVVSVSVKNYNEKSFISIVGKHHNDDSDSSAESTSTFQSGNILITDPTSLNPNQFYEFSTSGQSIYNYTTFLSTNESERCVPVDMGFLGSTLLLLDAHQGVYQANENGVVKGVWNNLKTNTQGKVGCGLSRLNVDQQNNKVYVASLNSNCDYSYIPAVFVYTVDGILDFIITNSEFNTTTGIAGDSDGNIWITDINVIYVYDKTGKLSKQFNPIKESDRIAYNGITISQDGQDSIYVSVPSYQGDMIIQISKSGELIRSIKLIGIFDGQVSGLPGSLALTSKHIFVEVPYASKKESPQSSSSESSDSSSDSSSESSGYSSGTGTSGSSTSGTSGTSGFGFSSPLSFEGFGNYNNNNNNEDEDFFSDSSASDSTTSHKSKPDIIQSYNLDDGSFDKAWGGHSCNPKNILCIPFSGFVVVP</sequence>
<organism evidence="3 4">
    <name type="scientific">Dictyostelium firmibasis</name>
    <dbReference type="NCBI Taxonomy" id="79012"/>
    <lineage>
        <taxon>Eukaryota</taxon>
        <taxon>Amoebozoa</taxon>
        <taxon>Evosea</taxon>
        <taxon>Eumycetozoa</taxon>
        <taxon>Dictyostelia</taxon>
        <taxon>Dictyosteliales</taxon>
        <taxon>Dictyosteliaceae</taxon>
        <taxon>Dictyostelium</taxon>
    </lineage>
</organism>
<feature type="compositionally biased region" description="Low complexity" evidence="1">
    <location>
        <begin position="316"/>
        <end position="351"/>
    </location>
</feature>
<dbReference type="Gene3D" id="2.120.10.30">
    <property type="entry name" value="TolB, C-terminal domain"/>
    <property type="match status" value="1"/>
</dbReference>